<dbReference type="RefSeq" id="WP_134749994.1">
    <property type="nucleotide sequence ID" value="NZ_CP038148.1"/>
</dbReference>
<proteinExistence type="predicted"/>
<feature type="transmembrane region" description="Helical" evidence="6">
    <location>
        <begin position="6"/>
        <end position="27"/>
    </location>
</feature>
<evidence type="ECO:0000256" key="6">
    <source>
        <dbReference type="SAM" id="Phobius"/>
    </source>
</evidence>
<dbReference type="Proteomes" id="UP000295727">
    <property type="component" value="Chromosome 1"/>
</dbReference>
<dbReference type="AlphaFoldDB" id="A0A4P7CVQ8"/>
<feature type="transmembrane region" description="Helical" evidence="6">
    <location>
        <begin position="298"/>
        <end position="317"/>
    </location>
</feature>
<feature type="transmembrane region" description="Helical" evidence="6">
    <location>
        <begin position="96"/>
        <end position="117"/>
    </location>
</feature>
<keyword evidence="5 6" id="KW-0472">Membrane</keyword>
<dbReference type="PANTHER" id="PTHR35007">
    <property type="entry name" value="INTEGRAL MEMBRANE PROTEIN-RELATED"/>
    <property type="match status" value="1"/>
</dbReference>
<gene>
    <name evidence="8" type="ORF">E1956_14775</name>
</gene>
<evidence type="ECO:0000256" key="5">
    <source>
        <dbReference type="ARBA" id="ARBA00023136"/>
    </source>
</evidence>
<dbReference type="InterPro" id="IPR042094">
    <property type="entry name" value="T2SS_GspF_sf"/>
</dbReference>
<keyword evidence="9" id="KW-1185">Reference proteome</keyword>
<feature type="transmembrane region" description="Helical" evidence="6">
    <location>
        <begin position="123"/>
        <end position="139"/>
    </location>
</feature>
<evidence type="ECO:0000256" key="2">
    <source>
        <dbReference type="ARBA" id="ARBA00022475"/>
    </source>
</evidence>
<dbReference type="PANTHER" id="PTHR35007:SF1">
    <property type="entry name" value="PILUS ASSEMBLY PROTEIN"/>
    <property type="match status" value="1"/>
</dbReference>
<sequence>MSHSFYAAIALVFVAVVLACEAAWIWWSSRHGAVARRLQSRIDAVSNAAGAVHEKLTILKTPVLDESSRFHRVLGKLRITQSLVLFLQQSGVGWSVGRLVGTCIALPPAVFALLSILRVSMGVSALAAISVAVLPLVWVQGRRARRLRQFERQLPDACDMLARSLRAGHAFAAAIQMVGLEFAEPMGGEFRYTFDEINYGVSLNDALTNLARRMPIHDLRYFVIAVLVQREAGGNLAELLDSITMLVRERFKFFDKVRVLCAEGKLSAWVLVLLPFVTAGAMLVINPGFLEVLWQDPAGLRVVQVALVLMVIGVFWIRRTVRIRV</sequence>
<evidence type="ECO:0000259" key="7">
    <source>
        <dbReference type="Pfam" id="PF00482"/>
    </source>
</evidence>
<dbReference type="Pfam" id="PF00482">
    <property type="entry name" value="T2SSF"/>
    <property type="match status" value="1"/>
</dbReference>
<evidence type="ECO:0000256" key="1">
    <source>
        <dbReference type="ARBA" id="ARBA00004651"/>
    </source>
</evidence>
<evidence type="ECO:0000256" key="4">
    <source>
        <dbReference type="ARBA" id="ARBA00022989"/>
    </source>
</evidence>
<dbReference type="OrthoDB" id="597333at2"/>
<evidence type="ECO:0000256" key="3">
    <source>
        <dbReference type="ARBA" id="ARBA00022692"/>
    </source>
</evidence>
<evidence type="ECO:0000313" key="8">
    <source>
        <dbReference type="EMBL" id="QBQ98309.1"/>
    </source>
</evidence>
<protein>
    <submittedName>
        <fullName evidence="8">Type II secretion system F family protein</fullName>
    </submittedName>
</protein>
<comment type="subcellular location">
    <subcellularLocation>
        <location evidence="1">Cell membrane</location>
        <topology evidence="1">Multi-pass membrane protein</topology>
    </subcellularLocation>
</comment>
<feature type="domain" description="Type II secretion system protein GspF" evidence="7">
    <location>
        <begin position="158"/>
        <end position="283"/>
    </location>
</feature>
<keyword evidence="2" id="KW-1003">Cell membrane</keyword>
<dbReference type="KEGG" id="ppai:E1956_14775"/>
<evidence type="ECO:0000313" key="9">
    <source>
        <dbReference type="Proteomes" id="UP000295727"/>
    </source>
</evidence>
<dbReference type="InterPro" id="IPR018076">
    <property type="entry name" value="T2SS_GspF_dom"/>
</dbReference>
<dbReference type="EMBL" id="CP038148">
    <property type="protein sequence ID" value="QBQ98309.1"/>
    <property type="molecule type" value="Genomic_DNA"/>
</dbReference>
<feature type="transmembrane region" description="Helical" evidence="6">
    <location>
        <begin position="266"/>
        <end position="286"/>
    </location>
</feature>
<accession>A0A4P7CVQ8</accession>
<organism evidence="8 9">
    <name type="scientific">Paraburkholderia pallida</name>
    <dbReference type="NCBI Taxonomy" id="2547399"/>
    <lineage>
        <taxon>Bacteria</taxon>
        <taxon>Pseudomonadati</taxon>
        <taxon>Pseudomonadota</taxon>
        <taxon>Betaproteobacteria</taxon>
        <taxon>Burkholderiales</taxon>
        <taxon>Burkholderiaceae</taxon>
        <taxon>Paraburkholderia</taxon>
    </lineage>
</organism>
<dbReference type="Gene3D" id="1.20.81.30">
    <property type="entry name" value="Type II secretion system (T2SS), domain F"/>
    <property type="match status" value="1"/>
</dbReference>
<keyword evidence="4 6" id="KW-1133">Transmembrane helix</keyword>
<name>A0A4P7CVQ8_9BURK</name>
<keyword evidence="3 6" id="KW-0812">Transmembrane</keyword>
<reference evidence="8 9" key="1">
    <citation type="submission" date="2019-03" db="EMBL/GenBank/DDBJ databases">
        <title>Paraburkholderia sp. 7MH5, isolated from subtropical forest soil.</title>
        <authorList>
            <person name="Gao Z.-H."/>
            <person name="Qiu L.-H."/>
        </authorList>
    </citation>
    <scope>NUCLEOTIDE SEQUENCE [LARGE SCALE GENOMIC DNA]</scope>
    <source>
        <strain evidence="8 9">7MH5</strain>
    </source>
</reference>
<dbReference type="GO" id="GO:0005886">
    <property type="term" value="C:plasma membrane"/>
    <property type="evidence" value="ECO:0007669"/>
    <property type="project" value="UniProtKB-SubCell"/>
</dbReference>